<gene>
    <name evidence="1" type="ORF">MSAN_01501800</name>
</gene>
<name>A0A8H7CZI2_9AGAR</name>
<dbReference type="AlphaFoldDB" id="A0A8H7CZI2"/>
<reference evidence="1" key="1">
    <citation type="submission" date="2020-05" db="EMBL/GenBank/DDBJ databases">
        <title>Mycena genomes resolve the evolution of fungal bioluminescence.</title>
        <authorList>
            <person name="Tsai I.J."/>
        </authorList>
    </citation>
    <scope>NUCLEOTIDE SEQUENCE</scope>
    <source>
        <strain evidence="1">160909Yilan</strain>
    </source>
</reference>
<dbReference type="EMBL" id="JACAZH010000012">
    <property type="protein sequence ID" value="KAF7353143.1"/>
    <property type="molecule type" value="Genomic_DNA"/>
</dbReference>
<accession>A0A8H7CZI2</accession>
<keyword evidence="2" id="KW-1185">Reference proteome</keyword>
<comment type="caution">
    <text evidence="1">The sequence shown here is derived from an EMBL/GenBank/DDBJ whole genome shotgun (WGS) entry which is preliminary data.</text>
</comment>
<organism evidence="1 2">
    <name type="scientific">Mycena sanguinolenta</name>
    <dbReference type="NCBI Taxonomy" id="230812"/>
    <lineage>
        <taxon>Eukaryota</taxon>
        <taxon>Fungi</taxon>
        <taxon>Dikarya</taxon>
        <taxon>Basidiomycota</taxon>
        <taxon>Agaricomycotina</taxon>
        <taxon>Agaricomycetes</taxon>
        <taxon>Agaricomycetidae</taxon>
        <taxon>Agaricales</taxon>
        <taxon>Marasmiineae</taxon>
        <taxon>Mycenaceae</taxon>
        <taxon>Mycena</taxon>
    </lineage>
</organism>
<evidence type="ECO:0000313" key="2">
    <source>
        <dbReference type="Proteomes" id="UP000623467"/>
    </source>
</evidence>
<sequence length="222" mass="24382">MASDEDFVVLSTSDWPESTLYPGAPLPQAGRLKSNAKLFVKSMGFLPSLLGARVPEFQASGTARTDTRKYTETKPGRRAAEHTVNYYNYHITGGFGGSGGEGRDQGGDGGTGQGPTIYFSQLQARESSAFRTIPLGDINLIKEFKEICSTSQSSFVGRQISQATVRRVYKAKLEGRDSGPMTVPIYQGDGAEETWNQHLANYESIRHPNIMQLYGLIPIFWC</sequence>
<proteinExistence type="predicted"/>
<protein>
    <submittedName>
        <fullName evidence="1">Uncharacterized protein</fullName>
    </submittedName>
</protein>
<evidence type="ECO:0000313" key="1">
    <source>
        <dbReference type="EMBL" id="KAF7353143.1"/>
    </source>
</evidence>
<dbReference type="Proteomes" id="UP000623467">
    <property type="component" value="Unassembled WGS sequence"/>
</dbReference>